<reference evidence="2" key="1">
    <citation type="submission" date="2019-12" db="EMBL/GenBank/DDBJ databases">
        <title>Genome sequencing and annotation of Brassica cretica.</title>
        <authorList>
            <person name="Studholme D.J."/>
            <person name="Sarris P."/>
        </authorList>
    </citation>
    <scope>NUCLEOTIDE SEQUENCE</scope>
    <source>
        <strain evidence="2">PFS-109/04</strain>
        <tissue evidence="2">Leaf</tissue>
    </source>
</reference>
<dbReference type="EMBL" id="QGKX02001290">
    <property type="protein sequence ID" value="KAF3539513.1"/>
    <property type="molecule type" value="Genomic_DNA"/>
</dbReference>
<accession>A0A8S9QHS2</accession>
<proteinExistence type="predicted"/>
<dbReference type="Proteomes" id="UP000712600">
    <property type="component" value="Unassembled WGS sequence"/>
</dbReference>
<name>A0A8S9QHS2_BRACR</name>
<gene>
    <name evidence="2" type="ORF">F2Q69_00021675</name>
</gene>
<organism evidence="2 3">
    <name type="scientific">Brassica cretica</name>
    <name type="common">Mustard</name>
    <dbReference type="NCBI Taxonomy" id="69181"/>
    <lineage>
        <taxon>Eukaryota</taxon>
        <taxon>Viridiplantae</taxon>
        <taxon>Streptophyta</taxon>
        <taxon>Embryophyta</taxon>
        <taxon>Tracheophyta</taxon>
        <taxon>Spermatophyta</taxon>
        <taxon>Magnoliopsida</taxon>
        <taxon>eudicotyledons</taxon>
        <taxon>Gunneridae</taxon>
        <taxon>Pentapetalae</taxon>
        <taxon>rosids</taxon>
        <taxon>malvids</taxon>
        <taxon>Brassicales</taxon>
        <taxon>Brassicaceae</taxon>
        <taxon>Brassiceae</taxon>
        <taxon>Brassica</taxon>
    </lineage>
</organism>
<sequence>MYAKMSPDKSLGDTRYNCKSTAIAGSKSAKVREHPIISCFSRRGKQQSLALGFSPIPAPSKSDSGFLQKQRAARELDSGRLPSGRMRNPNRKNSGLRKASRSITHRKRPKGLRHRGPAKSLRVRRFRKIPTSKANTARALQEDLRRASSATCKEGTVTEAKPNCGLKRRKAHQAQAAQVLQKVSRNSSQSILGAM</sequence>
<evidence type="ECO:0000313" key="3">
    <source>
        <dbReference type="Proteomes" id="UP000712600"/>
    </source>
</evidence>
<feature type="region of interest" description="Disordered" evidence="1">
    <location>
        <begin position="51"/>
        <end position="118"/>
    </location>
</feature>
<dbReference type="AlphaFoldDB" id="A0A8S9QHS2"/>
<evidence type="ECO:0000313" key="2">
    <source>
        <dbReference type="EMBL" id="KAF3539513.1"/>
    </source>
</evidence>
<comment type="caution">
    <text evidence="2">The sequence shown here is derived from an EMBL/GenBank/DDBJ whole genome shotgun (WGS) entry which is preliminary data.</text>
</comment>
<feature type="compositionally biased region" description="Basic residues" evidence="1">
    <location>
        <begin position="88"/>
        <end position="118"/>
    </location>
</feature>
<evidence type="ECO:0000256" key="1">
    <source>
        <dbReference type="SAM" id="MobiDB-lite"/>
    </source>
</evidence>
<protein>
    <submittedName>
        <fullName evidence="2">Uncharacterized protein</fullName>
    </submittedName>
</protein>